<dbReference type="Gene3D" id="1.20.144.10">
    <property type="entry name" value="Phosphatidic acid phosphatase type 2/haloperoxidase"/>
    <property type="match status" value="1"/>
</dbReference>
<evidence type="ECO:0008006" key="4">
    <source>
        <dbReference type="Google" id="ProtNLM"/>
    </source>
</evidence>
<organism evidence="2 3">
    <name type="scientific">Kutzneria chonburiensis</name>
    <dbReference type="NCBI Taxonomy" id="1483604"/>
    <lineage>
        <taxon>Bacteria</taxon>
        <taxon>Bacillati</taxon>
        <taxon>Actinomycetota</taxon>
        <taxon>Actinomycetes</taxon>
        <taxon>Pseudonocardiales</taxon>
        <taxon>Pseudonocardiaceae</taxon>
        <taxon>Kutzneria</taxon>
    </lineage>
</organism>
<protein>
    <recommendedName>
        <fullName evidence="4">Phosphatidic acid phosphatase type 2/haloperoxidase domain-containing protein</fullName>
    </recommendedName>
</protein>
<gene>
    <name evidence="2" type="ORF">ACFFH7_32280</name>
</gene>
<feature type="transmembrane region" description="Helical" evidence="1">
    <location>
        <begin position="143"/>
        <end position="170"/>
    </location>
</feature>
<dbReference type="RefSeq" id="WP_273936496.1">
    <property type="nucleotide sequence ID" value="NZ_CP097263.1"/>
</dbReference>
<accession>A0ABV6N0X8</accession>
<proteinExistence type="predicted"/>
<feature type="transmembrane region" description="Helical" evidence="1">
    <location>
        <begin position="85"/>
        <end position="104"/>
    </location>
</feature>
<feature type="transmembrane region" description="Helical" evidence="1">
    <location>
        <begin position="20"/>
        <end position="39"/>
    </location>
</feature>
<evidence type="ECO:0000313" key="3">
    <source>
        <dbReference type="Proteomes" id="UP001589810"/>
    </source>
</evidence>
<reference evidence="2 3" key="1">
    <citation type="submission" date="2024-09" db="EMBL/GenBank/DDBJ databases">
        <authorList>
            <person name="Sun Q."/>
            <person name="Mori K."/>
        </authorList>
    </citation>
    <scope>NUCLEOTIDE SEQUENCE [LARGE SCALE GENOMIC DNA]</scope>
    <source>
        <strain evidence="2 3">TBRC 1432</strain>
    </source>
</reference>
<feature type="transmembrane region" description="Helical" evidence="1">
    <location>
        <begin position="110"/>
        <end position="131"/>
    </location>
</feature>
<name>A0ABV6N0X8_9PSEU</name>
<evidence type="ECO:0000256" key="1">
    <source>
        <dbReference type="SAM" id="Phobius"/>
    </source>
</evidence>
<evidence type="ECO:0000313" key="2">
    <source>
        <dbReference type="EMBL" id="MFC0546232.1"/>
    </source>
</evidence>
<feature type="transmembrane region" description="Helical" evidence="1">
    <location>
        <begin position="45"/>
        <end position="65"/>
    </location>
</feature>
<keyword evidence="1" id="KW-0472">Membrane</keyword>
<keyword evidence="3" id="KW-1185">Reference proteome</keyword>
<comment type="caution">
    <text evidence="2">The sequence shown here is derived from an EMBL/GenBank/DDBJ whole genome shotgun (WGS) entry which is preliminary data.</text>
</comment>
<keyword evidence="1" id="KW-1133">Transmembrane helix</keyword>
<feature type="transmembrane region" description="Helical" evidence="1">
    <location>
        <begin position="176"/>
        <end position="198"/>
    </location>
</feature>
<keyword evidence="1" id="KW-0812">Transmembrane</keyword>
<dbReference type="EMBL" id="JBHLUD010000013">
    <property type="protein sequence ID" value="MFC0546232.1"/>
    <property type="molecule type" value="Genomic_DNA"/>
</dbReference>
<dbReference type="Proteomes" id="UP001589810">
    <property type="component" value="Unassembled WGS sequence"/>
</dbReference>
<sequence length="199" mass="20661">MTASTRSFRRLAARTATEVFAPAVVVVAISFLVGLHAGASLGAGLLWGLITALFASILPFGAILIGVRRGRLTDHHVGVREQRRIPLLIGLGSVLVGLAVLALAGAPREMLALVASMFASLVVTMAVTHWWKVSAHAAVASGAAVIATLSLGLAWLTSFVAVAIVCWSRVELRDHTVKQVLVGTLLGVVVGGSVFAALR</sequence>